<dbReference type="SUPFAM" id="SSF55874">
    <property type="entry name" value="ATPase domain of HSP90 chaperone/DNA topoisomerase II/histidine kinase"/>
    <property type="match status" value="1"/>
</dbReference>
<evidence type="ECO:0000256" key="5">
    <source>
        <dbReference type="ARBA" id="ARBA00022679"/>
    </source>
</evidence>
<dbReference type="EMBL" id="SPUH01000001">
    <property type="protein sequence ID" value="TKS53456.1"/>
    <property type="molecule type" value="Genomic_DNA"/>
</dbReference>
<dbReference type="OrthoDB" id="9121563at2"/>
<evidence type="ECO:0000256" key="8">
    <source>
        <dbReference type="ARBA" id="ARBA00022989"/>
    </source>
</evidence>
<dbReference type="Proteomes" id="UP000298681">
    <property type="component" value="Unassembled WGS sequence"/>
</dbReference>
<evidence type="ECO:0000313" key="10">
    <source>
        <dbReference type="EMBL" id="TKS53456.1"/>
    </source>
</evidence>
<evidence type="ECO:0000256" key="2">
    <source>
        <dbReference type="ARBA" id="ARBA00004370"/>
    </source>
</evidence>
<evidence type="ECO:0000256" key="3">
    <source>
        <dbReference type="ARBA" id="ARBA00012438"/>
    </source>
</evidence>
<evidence type="ECO:0000256" key="1">
    <source>
        <dbReference type="ARBA" id="ARBA00000085"/>
    </source>
</evidence>
<dbReference type="InterPro" id="IPR003594">
    <property type="entry name" value="HATPase_dom"/>
</dbReference>
<dbReference type="SUPFAM" id="SSF47384">
    <property type="entry name" value="Homodimeric domain of signal transducing histidine kinase"/>
    <property type="match status" value="1"/>
</dbReference>
<name>A0A4Z1R3H0_9GAMM</name>
<proteinExistence type="predicted"/>
<evidence type="ECO:0000256" key="6">
    <source>
        <dbReference type="ARBA" id="ARBA00022692"/>
    </source>
</evidence>
<dbReference type="PROSITE" id="PS50885">
    <property type="entry name" value="HAMP"/>
    <property type="match status" value="1"/>
</dbReference>
<dbReference type="InterPro" id="IPR050428">
    <property type="entry name" value="TCS_sensor_his_kinase"/>
</dbReference>
<comment type="catalytic activity">
    <reaction evidence="1">
        <text>ATP + protein L-histidine = ADP + protein N-phospho-L-histidine.</text>
        <dbReference type="EC" id="2.7.13.3"/>
    </reaction>
</comment>
<dbReference type="GO" id="GO:0005886">
    <property type="term" value="C:plasma membrane"/>
    <property type="evidence" value="ECO:0007669"/>
    <property type="project" value="TreeGrafter"/>
</dbReference>
<comment type="subcellular location">
    <subcellularLocation>
        <location evidence="2">Membrane</location>
    </subcellularLocation>
</comment>
<dbReference type="PROSITE" id="PS50109">
    <property type="entry name" value="HIS_KIN"/>
    <property type="match status" value="1"/>
</dbReference>
<dbReference type="RefSeq" id="WP_134672841.1">
    <property type="nucleotide sequence ID" value="NZ_CP039383.2"/>
</dbReference>
<dbReference type="GO" id="GO:0000155">
    <property type="term" value="F:phosphorelay sensor kinase activity"/>
    <property type="evidence" value="ECO:0007669"/>
    <property type="project" value="InterPro"/>
</dbReference>
<dbReference type="InterPro" id="IPR036890">
    <property type="entry name" value="HATPase_C_sf"/>
</dbReference>
<dbReference type="AlphaFoldDB" id="A0A4Z1R3H0"/>
<dbReference type="Pfam" id="PF00512">
    <property type="entry name" value="HisKA"/>
    <property type="match status" value="1"/>
</dbReference>
<dbReference type="CDD" id="cd00082">
    <property type="entry name" value="HisKA"/>
    <property type="match status" value="1"/>
</dbReference>
<comment type="caution">
    <text evidence="10">The sequence shown here is derived from an EMBL/GenBank/DDBJ whole genome shotgun (WGS) entry which is preliminary data.</text>
</comment>
<dbReference type="InterPro" id="IPR005467">
    <property type="entry name" value="His_kinase_dom"/>
</dbReference>
<evidence type="ECO:0000313" key="11">
    <source>
        <dbReference type="Proteomes" id="UP000298681"/>
    </source>
</evidence>
<dbReference type="InterPro" id="IPR036097">
    <property type="entry name" value="HisK_dim/P_sf"/>
</dbReference>
<dbReference type="SMART" id="SM00387">
    <property type="entry name" value="HATPase_c"/>
    <property type="match status" value="1"/>
</dbReference>
<reference evidence="10 11" key="1">
    <citation type="submission" date="2019-01" db="EMBL/GenBank/DDBJ databases">
        <authorList>
            <person name="Zhang S."/>
        </authorList>
    </citation>
    <scope>NUCLEOTIDE SEQUENCE [LARGE SCALE GENOMIC DNA]</scope>
    <source>
        <strain evidence="10 11">1626</strain>
    </source>
</reference>
<keyword evidence="7 10" id="KW-0418">Kinase</keyword>
<dbReference type="Pfam" id="PF02518">
    <property type="entry name" value="HATPase_c"/>
    <property type="match status" value="1"/>
</dbReference>
<keyword evidence="5" id="KW-0808">Transferase</keyword>
<sequence>MRTRPSLTRQITLGLVVYGVLLSVALFVHGLLVNEQAERMVWQAMLETSMDDLLERRRHDPDFGWRNNGRLDLHILDAADARTPDALRPLAPGLHDNVFFGDNEWVVLVREEAGIRYALALDIDGFEDLEWELVKPVIASSVLFMLLLGIAVYFGARLLARPLRDLAADIGTLSPDRRGLRIEVPARASSELTVIAGALNDYLARNDQFVDRERAFIDTASHELRTPMAVIRSAAQIALTGAGDDAPRQLQRIARATREVEQLISMLLLLAKDPERVTAAAERFRLDEMLPAVVDDHRHLAADKDLTFLVGPLQPCTLVAPEAVVRLAVGNLLRNAIEHSDRGEIRLTLDGAGRVEIRDPGHGMTPEEISALYARLARGSDRGSGIGLALIARLSEHLGWRLTIEPGGDQGTVARLDFGGAQQG</sequence>
<keyword evidence="11" id="KW-1185">Reference proteome</keyword>
<gene>
    <name evidence="10" type="ORF">E4582_00815</name>
</gene>
<dbReference type="InterPro" id="IPR003660">
    <property type="entry name" value="HAMP_dom"/>
</dbReference>
<keyword evidence="6" id="KW-0812">Transmembrane</keyword>
<organism evidence="10 11">
    <name type="scientific">Luteimonas yindakuii</name>
    <dbReference type="NCBI Taxonomy" id="2565782"/>
    <lineage>
        <taxon>Bacteria</taxon>
        <taxon>Pseudomonadati</taxon>
        <taxon>Pseudomonadota</taxon>
        <taxon>Gammaproteobacteria</taxon>
        <taxon>Lysobacterales</taxon>
        <taxon>Lysobacteraceae</taxon>
        <taxon>Luteimonas</taxon>
    </lineage>
</organism>
<keyword evidence="9" id="KW-0902">Two-component regulatory system</keyword>
<accession>A0A4Z1R3H0</accession>
<evidence type="ECO:0000256" key="7">
    <source>
        <dbReference type="ARBA" id="ARBA00022777"/>
    </source>
</evidence>
<dbReference type="Gene3D" id="1.10.287.130">
    <property type="match status" value="1"/>
</dbReference>
<dbReference type="InterPro" id="IPR003661">
    <property type="entry name" value="HisK_dim/P_dom"/>
</dbReference>
<keyword evidence="8" id="KW-0472">Membrane</keyword>
<dbReference type="PANTHER" id="PTHR45436">
    <property type="entry name" value="SENSOR HISTIDINE KINASE YKOH"/>
    <property type="match status" value="1"/>
</dbReference>
<keyword evidence="4" id="KW-0597">Phosphoprotein</keyword>
<dbReference type="Gene3D" id="3.30.565.10">
    <property type="entry name" value="Histidine kinase-like ATPase, C-terminal domain"/>
    <property type="match status" value="1"/>
</dbReference>
<keyword evidence="8" id="KW-1133">Transmembrane helix</keyword>
<evidence type="ECO:0000256" key="9">
    <source>
        <dbReference type="ARBA" id="ARBA00023012"/>
    </source>
</evidence>
<dbReference type="EC" id="2.7.13.3" evidence="3"/>
<dbReference type="PANTHER" id="PTHR45436:SF16">
    <property type="entry name" value="HISTIDINE KINASE"/>
    <property type="match status" value="1"/>
</dbReference>
<protein>
    <recommendedName>
        <fullName evidence="3">histidine kinase</fullName>
        <ecNumber evidence="3">2.7.13.3</ecNumber>
    </recommendedName>
</protein>
<evidence type="ECO:0000256" key="4">
    <source>
        <dbReference type="ARBA" id="ARBA00022553"/>
    </source>
</evidence>
<dbReference type="SMART" id="SM00388">
    <property type="entry name" value="HisKA"/>
    <property type="match status" value="1"/>
</dbReference>